<feature type="region of interest" description="Disordered" evidence="1">
    <location>
        <begin position="1"/>
        <end position="28"/>
    </location>
</feature>
<organism evidence="2 3">
    <name type="scientific">Posidoniimonas corsicana</name>
    <dbReference type="NCBI Taxonomy" id="1938618"/>
    <lineage>
        <taxon>Bacteria</taxon>
        <taxon>Pseudomonadati</taxon>
        <taxon>Planctomycetota</taxon>
        <taxon>Planctomycetia</taxon>
        <taxon>Pirellulales</taxon>
        <taxon>Lacipirellulaceae</taxon>
        <taxon>Posidoniimonas</taxon>
    </lineage>
</organism>
<dbReference type="AlphaFoldDB" id="A0A5C5UY40"/>
<protein>
    <submittedName>
        <fullName evidence="2">Uncharacterized protein</fullName>
    </submittedName>
</protein>
<gene>
    <name evidence="2" type="ORF">KOR34_45370</name>
</gene>
<evidence type="ECO:0000256" key="1">
    <source>
        <dbReference type="SAM" id="MobiDB-lite"/>
    </source>
</evidence>
<name>A0A5C5UY40_9BACT</name>
<evidence type="ECO:0000313" key="3">
    <source>
        <dbReference type="Proteomes" id="UP000316714"/>
    </source>
</evidence>
<dbReference type="Proteomes" id="UP000316714">
    <property type="component" value="Unassembled WGS sequence"/>
</dbReference>
<dbReference type="EMBL" id="SIHJ01000004">
    <property type="protein sequence ID" value="TWT31161.1"/>
    <property type="molecule type" value="Genomic_DNA"/>
</dbReference>
<keyword evidence="3" id="KW-1185">Reference proteome</keyword>
<proteinExistence type="predicted"/>
<reference evidence="2 3" key="1">
    <citation type="submission" date="2019-02" db="EMBL/GenBank/DDBJ databases">
        <title>Deep-cultivation of Planctomycetes and their phenomic and genomic characterization uncovers novel biology.</title>
        <authorList>
            <person name="Wiegand S."/>
            <person name="Jogler M."/>
            <person name="Boedeker C."/>
            <person name="Pinto D."/>
            <person name="Vollmers J."/>
            <person name="Rivas-Marin E."/>
            <person name="Kohn T."/>
            <person name="Peeters S.H."/>
            <person name="Heuer A."/>
            <person name="Rast P."/>
            <person name="Oberbeckmann S."/>
            <person name="Bunk B."/>
            <person name="Jeske O."/>
            <person name="Meyerdierks A."/>
            <person name="Storesund J.E."/>
            <person name="Kallscheuer N."/>
            <person name="Luecker S."/>
            <person name="Lage O.M."/>
            <person name="Pohl T."/>
            <person name="Merkel B.J."/>
            <person name="Hornburger P."/>
            <person name="Mueller R.-W."/>
            <person name="Bruemmer F."/>
            <person name="Labrenz M."/>
            <person name="Spormann A.M."/>
            <person name="Op Den Camp H."/>
            <person name="Overmann J."/>
            <person name="Amann R."/>
            <person name="Jetten M.S.M."/>
            <person name="Mascher T."/>
            <person name="Medema M.H."/>
            <person name="Devos D.P."/>
            <person name="Kaster A.-K."/>
            <person name="Ovreas L."/>
            <person name="Rohde M."/>
            <person name="Galperin M.Y."/>
            <person name="Jogler C."/>
        </authorList>
    </citation>
    <scope>NUCLEOTIDE SEQUENCE [LARGE SCALE GENOMIC DNA]</scope>
    <source>
        <strain evidence="2 3">KOR34</strain>
    </source>
</reference>
<accession>A0A5C5UY40</accession>
<sequence length="85" mass="9080">MNPSTLRHSTQIADSRHSANCVSQSPRFSPANPFAARVRARLRARGGLHTPSTTANDPAVLRSEPGVALAREAHTLDPNAEPAPF</sequence>
<feature type="compositionally biased region" description="Polar residues" evidence="1">
    <location>
        <begin position="1"/>
        <end position="27"/>
    </location>
</feature>
<evidence type="ECO:0000313" key="2">
    <source>
        <dbReference type="EMBL" id="TWT31161.1"/>
    </source>
</evidence>
<comment type="caution">
    <text evidence="2">The sequence shown here is derived from an EMBL/GenBank/DDBJ whole genome shotgun (WGS) entry which is preliminary data.</text>
</comment>